<sequence length="253" mass="28535">MANHCLHVLICCISLLTAYQCHGYSATDEISLDAKVQQSPLIVLGISLNKHFYTNIHNVFNVSFLVQCILKGEPTQQVIQIVQAGSLLGRRAHQNLDANREYLVFLEPFFQGTYRPVDLEDIPYSIHIDDLLATTCGLSRTYPFMEANDTEAALINKCPAVVSVHCQSIETKKTSEISSITTPSIPLFNEQDPLELEALSLLFTDHSSQNLSAPNFPQKSLYSDDQTHKNRANQFSFPFLFHFILFNILHFSQ</sequence>
<feature type="signal peptide" evidence="1">
    <location>
        <begin position="1"/>
        <end position="23"/>
    </location>
</feature>
<gene>
    <name evidence="2" type="ORF">XAT740_LOCUS13465</name>
</gene>
<evidence type="ECO:0000313" key="2">
    <source>
        <dbReference type="EMBL" id="CAF1006028.1"/>
    </source>
</evidence>
<proteinExistence type="predicted"/>
<evidence type="ECO:0000313" key="3">
    <source>
        <dbReference type="Proteomes" id="UP000663828"/>
    </source>
</evidence>
<dbReference type="AlphaFoldDB" id="A0A814H7T1"/>
<feature type="chain" id="PRO_5032570882" evidence="1">
    <location>
        <begin position="24"/>
        <end position="253"/>
    </location>
</feature>
<reference evidence="2" key="1">
    <citation type="submission" date="2021-02" db="EMBL/GenBank/DDBJ databases">
        <authorList>
            <person name="Nowell W R."/>
        </authorList>
    </citation>
    <scope>NUCLEOTIDE SEQUENCE</scope>
</reference>
<evidence type="ECO:0000256" key="1">
    <source>
        <dbReference type="SAM" id="SignalP"/>
    </source>
</evidence>
<keyword evidence="3" id="KW-1185">Reference proteome</keyword>
<protein>
    <submittedName>
        <fullName evidence="2">Uncharacterized protein</fullName>
    </submittedName>
</protein>
<dbReference type="EMBL" id="CAJNOR010000782">
    <property type="protein sequence ID" value="CAF1006028.1"/>
    <property type="molecule type" value="Genomic_DNA"/>
</dbReference>
<keyword evidence="1" id="KW-0732">Signal</keyword>
<organism evidence="2 3">
    <name type="scientific">Adineta ricciae</name>
    <name type="common">Rotifer</name>
    <dbReference type="NCBI Taxonomy" id="249248"/>
    <lineage>
        <taxon>Eukaryota</taxon>
        <taxon>Metazoa</taxon>
        <taxon>Spiralia</taxon>
        <taxon>Gnathifera</taxon>
        <taxon>Rotifera</taxon>
        <taxon>Eurotatoria</taxon>
        <taxon>Bdelloidea</taxon>
        <taxon>Adinetida</taxon>
        <taxon>Adinetidae</taxon>
        <taxon>Adineta</taxon>
    </lineage>
</organism>
<dbReference type="Proteomes" id="UP000663828">
    <property type="component" value="Unassembled WGS sequence"/>
</dbReference>
<comment type="caution">
    <text evidence="2">The sequence shown here is derived from an EMBL/GenBank/DDBJ whole genome shotgun (WGS) entry which is preliminary data.</text>
</comment>
<name>A0A814H7T1_ADIRI</name>
<accession>A0A814H7T1</accession>